<dbReference type="InterPro" id="IPR051014">
    <property type="entry name" value="Cation_Transport_ATPase_IB"/>
</dbReference>
<evidence type="ECO:0000313" key="12">
    <source>
        <dbReference type="EMBL" id="STO31531.1"/>
    </source>
</evidence>
<comment type="similarity">
    <text evidence="2 10">Belongs to the cation transport ATPase (P-type) (TC 3.A.3) family. Type IB subfamily.</text>
</comment>
<comment type="subcellular location">
    <subcellularLocation>
        <location evidence="10">Cell membrane</location>
    </subcellularLocation>
    <subcellularLocation>
        <location evidence="1">Membrane</location>
        <topology evidence="1">Multi-pass membrane protein</topology>
    </subcellularLocation>
</comment>
<dbReference type="SFLD" id="SFLDG00002">
    <property type="entry name" value="C1.7:_P-type_atpase_like"/>
    <property type="match status" value="1"/>
</dbReference>
<keyword evidence="5 10" id="KW-0547">Nucleotide-binding</keyword>
<dbReference type="RefSeq" id="WP_115269916.1">
    <property type="nucleotide sequence ID" value="NZ_CASFEE010000005.1"/>
</dbReference>
<evidence type="ECO:0000256" key="5">
    <source>
        <dbReference type="ARBA" id="ARBA00022741"/>
    </source>
</evidence>
<protein>
    <submittedName>
        <fullName evidence="12">Cadmium, zinc and cobalt-transporting ATPase</fullName>
        <ecNumber evidence="12">3.6.3.3</ecNumber>
    </submittedName>
</protein>
<keyword evidence="3 10" id="KW-0812">Transmembrane</keyword>
<dbReference type="InterPro" id="IPR006121">
    <property type="entry name" value="HMA_dom"/>
</dbReference>
<dbReference type="GO" id="GO:0019829">
    <property type="term" value="F:ATPase-coupled monoatomic cation transmembrane transporter activity"/>
    <property type="evidence" value="ECO:0007669"/>
    <property type="project" value="InterPro"/>
</dbReference>
<dbReference type="PANTHER" id="PTHR48085">
    <property type="entry name" value="CADMIUM/ZINC-TRANSPORTING ATPASE HMA2-RELATED"/>
    <property type="match status" value="1"/>
</dbReference>
<keyword evidence="6 10" id="KW-0067">ATP-binding</keyword>
<dbReference type="InterPro" id="IPR008250">
    <property type="entry name" value="ATPase_P-typ_transduc_dom_A_sf"/>
</dbReference>
<keyword evidence="10" id="KW-1003">Cell membrane</keyword>
<evidence type="ECO:0000256" key="1">
    <source>
        <dbReference type="ARBA" id="ARBA00004141"/>
    </source>
</evidence>
<keyword evidence="12" id="KW-0378">Hydrolase</keyword>
<dbReference type="PROSITE" id="PS00154">
    <property type="entry name" value="ATPASE_E1_E2"/>
    <property type="match status" value="1"/>
</dbReference>
<organism evidence="12 13">
    <name type="scientific">Fusobacterium necrogenes</name>
    <dbReference type="NCBI Taxonomy" id="858"/>
    <lineage>
        <taxon>Bacteria</taxon>
        <taxon>Fusobacteriati</taxon>
        <taxon>Fusobacteriota</taxon>
        <taxon>Fusobacteriia</taxon>
        <taxon>Fusobacteriales</taxon>
        <taxon>Fusobacteriaceae</taxon>
        <taxon>Fusobacterium</taxon>
    </lineage>
</organism>
<feature type="domain" description="P-type ATPase A" evidence="11">
    <location>
        <begin position="210"/>
        <end position="309"/>
    </location>
</feature>
<proteinExistence type="inferred from homology"/>
<dbReference type="InterPro" id="IPR023298">
    <property type="entry name" value="ATPase_P-typ_TM_dom_sf"/>
</dbReference>
<feature type="transmembrane region" description="Helical" evidence="10">
    <location>
        <begin position="328"/>
        <end position="348"/>
    </location>
</feature>
<evidence type="ECO:0000313" key="13">
    <source>
        <dbReference type="Proteomes" id="UP000255328"/>
    </source>
</evidence>
<dbReference type="InterPro" id="IPR023214">
    <property type="entry name" value="HAD_sf"/>
</dbReference>
<dbReference type="SUPFAM" id="SSF81665">
    <property type="entry name" value="Calcium ATPase, transmembrane domain M"/>
    <property type="match status" value="1"/>
</dbReference>
<dbReference type="Proteomes" id="UP000255328">
    <property type="component" value="Unassembled WGS sequence"/>
</dbReference>
<dbReference type="InterPro" id="IPR001757">
    <property type="entry name" value="P_typ_ATPase"/>
</dbReference>
<feature type="transmembrane region" description="Helical" evidence="10">
    <location>
        <begin position="127"/>
        <end position="143"/>
    </location>
</feature>
<dbReference type="AlphaFoldDB" id="A0A377GYA3"/>
<feature type="transmembrane region" description="Helical" evidence="10">
    <location>
        <begin position="354"/>
        <end position="379"/>
    </location>
</feature>
<keyword evidence="4 10" id="KW-0479">Metal-binding</keyword>
<evidence type="ECO:0000256" key="2">
    <source>
        <dbReference type="ARBA" id="ARBA00006024"/>
    </source>
</evidence>
<reference evidence="12 13" key="1">
    <citation type="submission" date="2018-06" db="EMBL/GenBank/DDBJ databases">
        <authorList>
            <consortium name="Pathogen Informatics"/>
            <person name="Doyle S."/>
        </authorList>
    </citation>
    <scope>NUCLEOTIDE SEQUENCE [LARGE SCALE GENOMIC DNA]</scope>
    <source>
        <strain evidence="12 13">NCTC10723</strain>
    </source>
</reference>
<dbReference type="FunFam" id="2.70.150.10:FF:000002">
    <property type="entry name" value="Copper-transporting ATPase 1, putative"/>
    <property type="match status" value="1"/>
</dbReference>
<dbReference type="GO" id="GO:0016887">
    <property type="term" value="F:ATP hydrolysis activity"/>
    <property type="evidence" value="ECO:0007669"/>
    <property type="project" value="InterPro"/>
</dbReference>
<evidence type="ECO:0000256" key="10">
    <source>
        <dbReference type="RuleBase" id="RU362081"/>
    </source>
</evidence>
<dbReference type="SUPFAM" id="SSF55008">
    <property type="entry name" value="HMA, heavy metal-associated domain"/>
    <property type="match status" value="1"/>
</dbReference>
<dbReference type="GO" id="GO:0005886">
    <property type="term" value="C:plasma membrane"/>
    <property type="evidence" value="ECO:0007669"/>
    <property type="project" value="UniProtKB-SubCell"/>
</dbReference>
<accession>A0A377GYA3</accession>
<dbReference type="Gene3D" id="3.40.50.1000">
    <property type="entry name" value="HAD superfamily/HAD-like"/>
    <property type="match status" value="1"/>
</dbReference>
<dbReference type="SFLD" id="SFLDS00003">
    <property type="entry name" value="Haloacid_Dehalogenase"/>
    <property type="match status" value="1"/>
</dbReference>
<dbReference type="GO" id="GO:0015086">
    <property type="term" value="F:cadmium ion transmembrane transporter activity"/>
    <property type="evidence" value="ECO:0007669"/>
    <property type="project" value="TreeGrafter"/>
</dbReference>
<evidence type="ECO:0000256" key="4">
    <source>
        <dbReference type="ARBA" id="ARBA00022723"/>
    </source>
</evidence>
<dbReference type="InterPro" id="IPR044492">
    <property type="entry name" value="P_typ_ATPase_HD_dom"/>
</dbReference>
<dbReference type="Pfam" id="PF00122">
    <property type="entry name" value="E1-E2_ATPase"/>
    <property type="match status" value="1"/>
</dbReference>
<evidence type="ECO:0000256" key="9">
    <source>
        <dbReference type="ARBA" id="ARBA00023136"/>
    </source>
</evidence>
<dbReference type="EMBL" id="UGGU01000003">
    <property type="protein sequence ID" value="STO31531.1"/>
    <property type="molecule type" value="Genomic_DNA"/>
</dbReference>
<evidence type="ECO:0000256" key="8">
    <source>
        <dbReference type="ARBA" id="ARBA00022989"/>
    </source>
</evidence>
<feature type="transmembrane region" description="Helical" evidence="10">
    <location>
        <begin position="103"/>
        <end position="121"/>
    </location>
</feature>
<keyword evidence="9 10" id="KW-0472">Membrane</keyword>
<dbReference type="Pfam" id="PF00702">
    <property type="entry name" value="Hydrolase"/>
    <property type="match status" value="1"/>
</dbReference>
<dbReference type="SUPFAM" id="SSF56784">
    <property type="entry name" value="HAD-like"/>
    <property type="match status" value="1"/>
</dbReference>
<dbReference type="NCBIfam" id="TIGR01494">
    <property type="entry name" value="ATPase_P-type"/>
    <property type="match status" value="1"/>
</dbReference>
<dbReference type="OrthoDB" id="9813266at2"/>
<dbReference type="GO" id="GO:0005524">
    <property type="term" value="F:ATP binding"/>
    <property type="evidence" value="ECO:0007669"/>
    <property type="project" value="UniProtKB-UniRule"/>
</dbReference>
<dbReference type="Gene3D" id="3.40.1110.10">
    <property type="entry name" value="Calcium-transporting ATPase, cytoplasmic domain N"/>
    <property type="match status" value="1"/>
</dbReference>
<sequence length="710" mass="78810">MKKIEYEVKNLDCAGCAGKIQHKAGTMIGVLNANLDLYKKKFVLEIDDKFEEDSFLGTINRFADSIEPGTKIFKIDEYDEEEELRKKVIEKIEEEKKEKIEQITIILGMILFVGAILAINISYNLRIILSVITYIILGWDVILKSFKNMSKKNFLDENFLMTIATFGAFYLNETIEAVGVMLFYKIGEYFQDQAVSNSRKSIEKLLDIRPDYANLKQSNGELITISPKKLKKGDIIVIKAGEKIPVDGIVIKGESTLNTSALTGESLPLEVVVSSEVLSGSLNGNGILEVKVTKLFSDSTINKIIEMVEGASNKKAESEKFITKFARYYTPIVVILAIIVGVFFPIIFGDFSLWFSRALIFLVISCPCALVISVPLTFFTSIGIASKQGILIKGGNYLEALNDVGTVVFDKTGTLTKGRFKIDFLENINCEQVELLRTAQIGELYSNHPIGKAILSQVDIEDIDETFLEGYKELSGFGVVAYYEGKEILVGNYKLMKEYKIECIEKEYAGSVIYVAKDMKFLGYIYISDEVKEDSLATITKLKKLGIESYILTGDNQNIANKIGEKLGISSKNIFAQLLPQNKVEKLQNIMTGKNKKVIFAGDGINDAPVLSLADIGVAMGGEGSDIAVEAADIVIMKDEPSKIVELLKIAKINRKVVIQNIIFALGIKILVMILGVFGIANMWMAIFSDVGVSFLAVINASWGVRRYFN</sequence>
<dbReference type="GO" id="GO:0046872">
    <property type="term" value="F:metal ion binding"/>
    <property type="evidence" value="ECO:0007669"/>
    <property type="project" value="UniProtKB-KW"/>
</dbReference>
<dbReference type="NCBIfam" id="TIGR01525">
    <property type="entry name" value="ATPase-IB_hvy"/>
    <property type="match status" value="1"/>
</dbReference>
<keyword evidence="7" id="KW-1278">Translocase</keyword>
<evidence type="ECO:0000256" key="7">
    <source>
        <dbReference type="ARBA" id="ARBA00022967"/>
    </source>
</evidence>
<keyword evidence="8 10" id="KW-1133">Transmembrane helix</keyword>
<dbReference type="Gene3D" id="2.70.150.10">
    <property type="entry name" value="Calcium-transporting ATPase, cytoplasmic transduction domain A"/>
    <property type="match status" value="1"/>
</dbReference>
<evidence type="ECO:0000256" key="6">
    <source>
        <dbReference type="ARBA" id="ARBA00022840"/>
    </source>
</evidence>
<dbReference type="InterPro" id="IPR059000">
    <property type="entry name" value="ATPase_P-type_domA"/>
</dbReference>
<dbReference type="PRINTS" id="PR00119">
    <property type="entry name" value="CATATPASE"/>
</dbReference>
<dbReference type="Gene3D" id="3.30.70.100">
    <property type="match status" value="1"/>
</dbReference>
<evidence type="ECO:0000259" key="11">
    <source>
        <dbReference type="Pfam" id="PF00122"/>
    </source>
</evidence>
<gene>
    <name evidence="12" type="primary">cadA</name>
    <name evidence="12" type="ORF">NCTC10723_00982</name>
</gene>
<dbReference type="EC" id="3.6.3.3" evidence="12"/>
<dbReference type="InterPro" id="IPR027256">
    <property type="entry name" value="P-typ_ATPase_IB"/>
</dbReference>
<dbReference type="InterPro" id="IPR018303">
    <property type="entry name" value="ATPase_P-typ_P_site"/>
</dbReference>
<dbReference type="InterPro" id="IPR036412">
    <property type="entry name" value="HAD-like_sf"/>
</dbReference>
<dbReference type="CDD" id="cd00371">
    <property type="entry name" value="HMA"/>
    <property type="match status" value="1"/>
</dbReference>
<feature type="transmembrane region" description="Helical" evidence="10">
    <location>
        <begin position="657"/>
        <end position="678"/>
    </location>
</feature>
<feature type="transmembrane region" description="Helical" evidence="10">
    <location>
        <begin position="684"/>
        <end position="705"/>
    </location>
</feature>
<dbReference type="PANTHER" id="PTHR48085:SF5">
    <property type="entry name" value="CADMIUM_ZINC-TRANSPORTING ATPASE HMA4-RELATED"/>
    <property type="match status" value="1"/>
</dbReference>
<dbReference type="SUPFAM" id="SSF81653">
    <property type="entry name" value="Calcium ATPase, transduction domain A"/>
    <property type="match status" value="1"/>
</dbReference>
<dbReference type="PRINTS" id="PR00941">
    <property type="entry name" value="CDATPASE"/>
</dbReference>
<name>A0A377GYA3_9FUSO</name>
<dbReference type="InterPro" id="IPR036163">
    <property type="entry name" value="HMA_dom_sf"/>
</dbReference>
<evidence type="ECO:0000256" key="3">
    <source>
        <dbReference type="ARBA" id="ARBA00022692"/>
    </source>
</evidence>
<dbReference type="NCBIfam" id="TIGR01512">
    <property type="entry name" value="ATPase-IB2_Cd"/>
    <property type="match status" value="1"/>
</dbReference>
<dbReference type="SFLD" id="SFLDF00027">
    <property type="entry name" value="p-type_atpase"/>
    <property type="match status" value="1"/>
</dbReference>
<keyword evidence="13" id="KW-1185">Reference proteome</keyword>
<dbReference type="InterPro" id="IPR023299">
    <property type="entry name" value="ATPase_P-typ_cyto_dom_N"/>
</dbReference>